<gene>
    <name evidence="1" type="ORF">BU16DRAFT_167635</name>
</gene>
<protein>
    <recommendedName>
        <fullName evidence="3">F-box domain-containing protein</fullName>
    </recommendedName>
</protein>
<dbReference type="OrthoDB" id="10608339at2759"/>
<dbReference type="AlphaFoldDB" id="A0A6A6QD36"/>
<keyword evidence="2" id="KW-1185">Reference proteome</keyword>
<reference evidence="1" key="1">
    <citation type="journal article" date="2020" name="Stud. Mycol.">
        <title>101 Dothideomycetes genomes: a test case for predicting lifestyles and emergence of pathogens.</title>
        <authorList>
            <person name="Haridas S."/>
            <person name="Albert R."/>
            <person name="Binder M."/>
            <person name="Bloem J."/>
            <person name="Labutti K."/>
            <person name="Salamov A."/>
            <person name="Andreopoulos B."/>
            <person name="Baker S."/>
            <person name="Barry K."/>
            <person name="Bills G."/>
            <person name="Bluhm B."/>
            <person name="Cannon C."/>
            <person name="Castanera R."/>
            <person name="Culley D."/>
            <person name="Daum C."/>
            <person name="Ezra D."/>
            <person name="Gonzalez J."/>
            <person name="Henrissat B."/>
            <person name="Kuo A."/>
            <person name="Liang C."/>
            <person name="Lipzen A."/>
            <person name="Lutzoni F."/>
            <person name="Magnuson J."/>
            <person name="Mondo S."/>
            <person name="Nolan M."/>
            <person name="Ohm R."/>
            <person name="Pangilinan J."/>
            <person name="Park H.-J."/>
            <person name="Ramirez L."/>
            <person name="Alfaro M."/>
            <person name="Sun H."/>
            <person name="Tritt A."/>
            <person name="Yoshinaga Y."/>
            <person name="Zwiers L.-H."/>
            <person name="Turgeon B."/>
            <person name="Goodwin S."/>
            <person name="Spatafora J."/>
            <person name="Crous P."/>
            <person name="Grigoriev I."/>
        </authorList>
    </citation>
    <scope>NUCLEOTIDE SEQUENCE</scope>
    <source>
        <strain evidence="1">CBS 269.34</strain>
    </source>
</reference>
<dbReference type="PANTHER" id="PTHR38790:SF9">
    <property type="entry name" value="F-BOX DOMAIN-CONTAINING PROTEIN"/>
    <property type="match status" value="1"/>
</dbReference>
<accession>A0A6A6QD36</accession>
<sequence length="374" mass="43192">MSLLGSPIVKVRDHGAVIVLTPFRLLDLPRERRNRVYYYVAEGGIFIKDLWISQFFESGLSAHPKYRVHDVGRRPSRTSILLANRQIYKEASETLFSQVNFTFVAYDSGPKLPMRYLRSPHLLFDKRMTLIRSIELVLFDGFLDSGLCSSPLIEWNNFFLGLRSLPNLRYLGLDFREYAALSTRDTDGHRRRDRTTLIKSLLALSLSDERICQLDELKLRFEILDTPEWSLDDEKPRITAWMRGLICALLKNGSKVQSPEIGYAKSEYRTPYQHACRCSSCDAGVGIVAACHVKNNGRSILTCSDMFNPKTERWLLRESRDDILKHSCQYAAARARYQRIVFLDHHASRTEDFAYEREAQFPRKIKNALEAIAN</sequence>
<name>A0A6A6QD36_9PEZI</name>
<organism evidence="1 2">
    <name type="scientific">Lophium mytilinum</name>
    <dbReference type="NCBI Taxonomy" id="390894"/>
    <lineage>
        <taxon>Eukaryota</taxon>
        <taxon>Fungi</taxon>
        <taxon>Dikarya</taxon>
        <taxon>Ascomycota</taxon>
        <taxon>Pezizomycotina</taxon>
        <taxon>Dothideomycetes</taxon>
        <taxon>Pleosporomycetidae</taxon>
        <taxon>Mytilinidiales</taxon>
        <taxon>Mytilinidiaceae</taxon>
        <taxon>Lophium</taxon>
    </lineage>
</organism>
<dbReference type="EMBL" id="MU004198">
    <property type="protein sequence ID" value="KAF2489926.1"/>
    <property type="molecule type" value="Genomic_DNA"/>
</dbReference>
<dbReference type="PANTHER" id="PTHR38790">
    <property type="entry name" value="2EXR DOMAIN-CONTAINING PROTEIN-RELATED"/>
    <property type="match status" value="1"/>
</dbReference>
<evidence type="ECO:0000313" key="2">
    <source>
        <dbReference type="Proteomes" id="UP000799750"/>
    </source>
</evidence>
<evidence type="ECO:0008006" key="3">
    <source>
        <dbReference type="Google" id="ProtNLM"/>
    </source>
</evidence>
<proteinExistence type="predicted"/>
<evidence type="ECO:0000313" key="1">
    <source>
        <dbReference type="EMBL" id="KAF2489926.1"/>
    </source>
</evidence>
<dbReference type="Proteomes" id="UP000799750">
    <property type="component" value="Unassembled WGS sequence"/>
</dbReference>